<dbReference type="GO" id="GO:0003735">
    <property type="term" value="F:structural constituent of ribosome"/>
    <property type="evidence" value="ECO:0007669"/>
    <property type="project" value="InterPro"/>
</dbReference>
<dbReference type="SUPFAM" id="SSF52166">
    <property type="entry name" value="Ribosomal protein L4"/>
    <property type="match status" value="1"/>
</dbReference>
<accession>A0A1F7GEE2</accession>
<dbReference type="InterPro" id="IPR013005">
    <property type="entry name" value="Ribosomal_uL4-like"/>
</dbReference>
<comment type="subunit">
    <text evidence="5">Part of the 50S ribosomal subunit.</text>
</comment>
<evidence type="ECO:0000313" key="7">
    <source>
        <dbReference type="Proteomes" id="UP000177208"/>
    </source>
</evidence>
<dbReference type="HAMAP" id="MF_01328_B">
    <property type="entry name" value="Ribosomal_uL4_B"/>
    <property type="match status" value="1"/>
</dbReference>
<comment type="caution">
    <text evidence="6">The sequence shown here is derived from an EMBL/GenBank/DDBJ whole genome shotgun (WGS) entry which is preliminary data.</text>
</comment>
<dbReference type="Gene3D" id="3.40.1370.10">
    <property type="match status" value="1"/>
</dbReference>
<dbReference type="AlphaFoldDB" id="A0A1F7GEE2"/>
<protein>
    <recommendedName>
        <fullName evidence="4 5">Large ribosomal subunit protein uL4</fullName>
    </recommendedName>
</protein>
<dbReference type="Proteomes" id="UP000177208">
    <property type="component" value="Unassembled WGS sequence"/>
</dbReference>
<evidence type="ECO:0000256" key="3">
    <source>
        <dbReference type="ARBA" id="ARBA00023274"/>
    </source>
</evidence>
<dbReference type="InterPro" id="IPR023574">
    <property type="entry name" value="Ribosomal_uL4_dom_sf"/>
</dbReference>
<keyword evidence="5" id="KW-0694">RNA-binding</keyword>
<dbReference type="GO" id="GO:0019843">
    <property type="term" value="F:rRNA binding"/>
    <property type="evidence" value="ECO:0007669"/>
    <property type="project" value="UniProtKB-UniRule"/>
</dbReference>
<keyword evidence="5" id="KW-0699">rRNA-binding</keyword>
<dbReference type="Pfam" id="PF00573">
    <property type="entry name" value="Ribosomal_L4"/>
    <property type="match status" value="1"/>
</dbReference>
<proteinExistence type="inferred from homology"/>
<dbReference type="PANTHER" id="PTHR10746:SF6">
    <property type="entry name" value="LARGE RIBOSOMAL SUBUNIT PROTEIN UL4M"/>
    <property type="match status" value="1"/>
</dbReference>
<dbReference type="GO" id="GO:1990904">
    <property type="term" value="C:ribonucleoprotein complex"/>
    <property type="evidence" value="ECO:0007669"/>
    <property type="project" value="UniProtKB-KW"/>
</dbReference>
<organism evidence="6 7">
    <name type="scientific">Candidatus Roizmanbacteria bacterium RIFCSPHIGHO2_01_FULL_39_12c</name>
    <dbReference type="NCBI Taxonomy" id="1802031"/>
    <lineage>
        <taxon>Bacteria</taxon>
        <taxon>Candidatus Roizmaniibacteriota</taxon>
    </lineage>
</organism>
<dbReference type="PANTHER" id="PTHR10746">
    <property type="entry name" value="50S RIBOSOMAL PROTEIN L4"/>
    <property type="match status" value="1"/>
</dbReference>
<dbReference type="GO" id="GO:0006412">
    <property type="term" value="P:translation"/>
    <property type="evidence" value="ECO:0007669"/>
    <property type="project" value="UniProtKB-UniRule"/>
</dbReference>
<dbReference type="NCBIfam" id="TIGR03953">
    <property type="entry name" value="rplD_bact"/>
    <property type="match status" value="1"/>
</dbReference>
<comment type="similarity">
    <text evidence="1 5">Belongs to the universal ribosomal protein uL4 family.</text>
</comment>
<evidence type="ECO:0000256" key="4">
    <source>
        <dbReference type="ARBA" id="ARBA00035244"/>
    </source>
</evidence>
<gene>
    <name evidence="5" type="primary">rplD</name>
    <name evidence="6" type="ORF">A2774_02260</name>
</gene>
<comment type="function">
    <text evidence="5">Forms part of the polypeptide exit tunnel.</text>
</comment>
<dbReference type="InterPro" id="IPR002136">
    <property type="entry name" value="Ribosomal_uL4"/>
</dbReference>
<keyword evidence="2 5" id="KW-0689">Ribosomal protein</keyword>
<evidence type="ECO:0000313" key="6">
    <source>
        <dbReference type="EMBL" id="OGK17229.1"/>
    </source>
</evidence>
<dbReference type="EMBL" id="MFZG01000010">
    <property type="protein sequence ID" value="OGK17229.1"/>
    <property type="molecule type" value="Genomic_DNA"/>
</dbReference>
<reference evidence="6 7" key="1">
    <citation type="journal article" date="2016" name="Nat. Commun.">
        <title>Thousands of microbial genomes shed light on interconnected biogeochemical processes in an aquifer system.</title>
        <authorList>
            <person name="Anantharaman K."/>
            <person name="Brown C.T."/>
            <person name="Hug L.A."/>
            <person name="Sharon I."/>
            <person name="Castelle C.J."/>
            <person name="Probst A.J."/>
            <person name="Thomas B.C."/>
            <person name="Singh A."/>
            <person name="Wilkins M.J."/>
            <person name="Karaoz U."/>
            <person name="Brodie E.L."/>
            <person name="Williams K.H."/>
            <person name="Hubbard S.S."/>
            <person name="Banfield J.F."/>
        </authorList>
    </citation>
    <scope>NUCLEOTIDE SEQUENCE [LARGE SCALE GENOMIC DNA]</scope>
</reference>
<sequence length="210" mass="23816">MPVYNLEGKEVKTLDVPKEIFSVKPNPKLLAQYVRVYLTNNRQGTASTKTRGEVRGSTRKIYRQKGTGRARHGDIKAPIFVGGGVVGGPKPKNYHLKMNKKQKKLALFNALTIKFKNKEIGGLSEQLLKIDVKTKLMVQFLKSLDLERSRTLIVLAKMEKNNLILASRNIKNITLLGARSLNPYEILKNKKILFVEEALQVVKLHFLHEN</sequence>
<evidence type="ECO:0000256" key="2">
    <source>
        <dbReference type="ARBA" id="ARBA00022980"/>
    </source>
</evidence>
<keyword evidence="3 5" id="KW-0687">Ribonucleoprotein</keyword>
<comment type="function">
    <text evidence="5">One of the primary rRNA binding proteins, this protein initially binds near the 5'-end of the 23S rRNA. It is important during the early stages of 50S assembly. It makes multiple contacts with different domains of the 23S rRNA in the assembled 50S subunit and ribosome.</text>
</comment>
<dbReference type="GO" id="GO:0005840">
    <property type="term" value="C:ribosome"/>
    <property type="evidence" value="ECO:0007669"/>
    <property type="project" value="UniProtKB-KW"/>
</dbReference>
<name>A0A1F7GEE2_9BACT</name>
<evidence type="ECO:0000256" key="5">
    <source>
        <dbReference type="HAMAP-Rule" id="MF_01328"/>
    </source>
</evidence>
<evidence type="ECO:0000256" key="1">
    <source>
        <dbReference type="ARBA" id="ARBA00010528"/>
    </source>
</evidence>